<evidence type="ECO:0000256" key="2">
    <source>
        <dbReference type="SAM" id="Phobius"/>
    </source>
</evidence>
<feature type="transmembrane region" description="Helical" evidence="2">
    <location>
        <begin position="40"/>
        <end position="58"/>
    </location>
</feature>
<dbReference type="Proteomes" id="UP001287059">
    <property type="component" value="Unassembled WGS sequence"/>
</dbReference>
<sequence length="213" mass="22623">METYGEIVWGLVDWVTNRSGAILVLSAALPLALLLREGRLVACGVVGVFAGAVMLIVFDIESIIAAVLVILASSLLFSAVLLSTRKRLTQIEDRVASVASAIDNLEIAEERRQTFSTRRPPSSRLLTRLQSAAGAAETLVSAGPEKETSSFPVLYSQEPRAADLRSEFAASASTRPGEGNPGSFGSPGKAALEMNDSAGDGSSLLRRRRRPPQ</sequence>
<keyword evidence="2" id="KW-1133">Transmembrane helix</keyword>
<comment type="caution">
    <text evidence="3">The sequence shown here is derived from an EMBL/GenBank/DDBJ whole genome shotgun (WGS) entry which is preliminary data.</text>
</comment>
<dbReference type="EMBL" id="JAVIIW010000047">
    <property type="protein sequence ID" value="MDX8482320.1"/>
    <property type="molecule type" value="Genomic_DNA"/>
</dbReference>
<feature type="transmembrane region" description="Helical" evidence="2">
    <location>
        <begin position="19"/>
        <end position="35"/>
    </location>
</feature>
<keyword evidence="2" id="KW-0472">Membrane</keyword>
<organism evidence="3 4">
    <name type="scientific">Mesorhizobium album</name>
    <dbReference type="NCBI Taxonomy" id="3072314"/>
    <lineage>
        <taxon>Bacteria</taxon>
        <taxon>Pseudomonadati</taxon>
        <taxon>Pseudomonadota</taxon>
        <taxon>Alphaproteobacteria</taxon>
        <taxon>Hyphomicrobiales</taxon>
        <taxon>Phyllobacteriaceae</taxon>
        <taxon>Mesorhizobium</taxon>
    </lineage>
</organism>
<name>A0ABU4Y5W0_9HYPH</name>
<dbReference type="RefSeq" id="WP_320290419.1">
    <property type="nucleotide sequence ID" value="NZ_JAVIIW010000047.1"/>
</dbReference>
<keyword evidence="4" id="KW-1185">Reference proteome</keyword>
<feature type="region of interest" description="Disordered" evidence="1">
    <location>
        <begin position="165"/>
        <end position="213"/>
    </location>
</feature>
<evidence type="ECO:0000313" key="3">
    <source>
        <dbReference type="EMBL" id="MDX8482320.1"/>
    </source>
</evidence>
<evidence type="ECO:0000313" key="4">
    <source>
        <dbReference type="Proteomes" id="UP001287059"/>
    </source>
</evidence>
<reference evidence="3 4" key="1">
    <citation type="submission" date="2023-08" db="EMBL/GenBank/DDBJ databases">
        <title>Implementing the SeqCode for naming new Mesorhizobium species isolated from Vachellia karroo root nodules.</title>
        <authorList>
            <person name="Van Lill M."/>
        </authorList>
    </citation>
    <scope>NUCLEOTIDE SEQUENCE [LARGE SCALE GENOMIC DNA]</scope>
    <source>
        <strain evidence="3 4">VK24D</strain>
    </source>
</reference>
<accession>A0ABU4Y5W0</accession>
<proteinExistence type="predicted"/>
<protein>
    <submittedName>
        <fullName evidence="3">Uncharacterized protein</fullName>
    </submittedName>
</protein>
<keyword evidence="2" id="KW-0812">Transmembrane</keyword>
<gene>
    <name evidence="3" type="ORF">RFN28_28250</name>
</gene>
<feature type="transmembrane region" description="Helical" evidence="2">
    <location>
        <begin position="64"/>
        <end position="84"/>
    </location>
</feature>
<evidence type="ECO:0000256" key="1">
    <source>
        <dbReference type="SAM" id="MobiDB-lite"/>
    </source>
</evidence>